<organism evidence="2 3">
    <name type="scientific">Phtheirospermum japonicum</name>
    <dbReference type="NCBI Taxonomy" id="374723"/>
    <lineage>
        <taxon>Eukaryota</taxon>
        <taxon>Viridiplantae</taxon>
        <taxon>Streptophyta</taxon>
        <taxon>Embryophyta</taxon>
        <taxon>Tracheophyta</taxon>
        <taxon>Spermatophyta</taxon>
        <taxon>Magnoliopsida</taxon>
        <taxon>eudicotyledons</taxon>
        <taxon>Gunneridae</taxon>
        <taxon>Pentapetalae</taxon>
        <taxon>asterids</taxon>
        <taxon>lamiids</taxon>
        <taxon>Lamiales</taxon>
        <taxon>Orobanchaceae</taxon>
        <taxon>Orobanchaceae incertae sedis</taxon>
        <taxon>Phtheirospermum</taxon>
    </lineage>
</organism>
<evidence type="ECO:0000313" key="2">
    <source>
        <dbReference type="EMBL" id="GFP85819.1"/>
    </source>
</evidence>
<dbReference type="EMBL" id="BMAC01000113">
    <property type="protein sequence ID" value="GFP85819.1"/>
    <property type="molecule type" value="Genomic_DNA"/>
</dbReference>
<dbReference type="Proteomes" id="UP000653305">
    <property type="component" value="Unassembled WGS sequence"/>
</dbReference>
<dbReference type="AlphaFoldDB" id="A0A830BK62"/>
<evidence type="ECO:0000256" key="1">
    <source>
        <dbReference type="SAM" id="MobiDB-lite"/>
    </source>
</evidence>
<feature type="region of interest" description="Disordered" evidence="1">
    <location>
        <begin position="66"/>
        <end position="90"/>
    </location>
</feature>
<accession>A0A830BK62</accession>
<gene>
    <name evidence="2" type="ORF">PHJA_000725600</name>
</gene>
<proteinExistence type="predicted"/>
<name>A0A830BK62_9LAMI</name>
<evidence type="ECO:0000313" key="3">
    <source>
        <dbReference type="Proteomes" id="UP000653305"/>
    </source>
</evidence>
<protein>
    <submittedName>
        <fullName evidence="2">Uncharacterized protein</fullName>
    </submittedName>
</protein>
<sequence length="90" mass="9949">MYDALTPGASLSIDTIANRAPKTKDKKIARGSIKATIIVLDDSDDYEDPIESTMLWLTWTENNDCLSENSVNREDPASDRESASRISGTR</sequence>
<feature type="compositionally biased region" description="Basic and acidic residues" evidence="1">
    <location>
        <begin position="71"/>
        <end position="83"/>
    </location>
</feature>
<keyword evidence="3" id="KW-1185">Reference proteome</keyword>
<reference evidence="2" key="1">
    <citation type="submission" date="2020-07" db="EMBL/GenBank/DDBJ databases">
        <title>Ethylene signaling mediates host invasion by parasitic plants.</title>
        <authorList>
            <person name="Yoshida S."/>
        </authorList>
    </citation>
    <scope>NUCLEOTIDE SEQUENCE</scope>
    <source>
        <strain evidence="2">Okayama</strain>
    </source>
</reference>
<comment type="caution">
    <text evidence="2">The sequence shown here is derived from an EMBL/GenBank/DDBJ whole genome shotgun (WGS) entry which is preliminary data.</text>
</comment>